<reference evidence="1" key="1">
    <citation type="submission" date="2020-05" db="EMBL/GenBank/DDBJ databases">
        <authorList>
            <person name="Chiriac C."/>
            <person name="Salcher M."/>
            <person name="Ghai R."/>
            <person name="Kavagutti S V."/>
        </authorList>
    </citation>
    <scope>NUCLEOTIDE SEQUENCE</scope>
</reference>
<organism evidence="1">
    <name type="scientific">freshwater metagenome</name>
    <dbReference type="NCBI Taxonomy" id="449393"/>
    <lineage>
        <taxon>unclassified sequences</taxon>
        <taxon>metagenomes</taxon>
        <taxon>ecological metagenomes</taxon>
    </lineage>
</organism>
<dbReference type="EMBL" id="CAESAN010000117">
    <property type="protein sequence ID" value="CAB4346217.1"/>
    <property type="molecule type" value="Genomic_DNA"/>
</dbReference>
<dbReference type="AlphaFoldDB" id="A0A6J5ZZG9"/>
<accession>A0A6J5ZZG9</accession>
<protein>
    <submittedName>
        <fullName evidence="1">Unannotated protein</fullName>
    </submittedName>
</protein>
<proteinExistence type="predicted"/>
<gene>
    <name evidence="1" type="ORF">UFOPK3547_01288</name>
</gene>
<sequence>MVQRFGSRRGRLQRDGELPTDCFLTYEVGQRLRPQRDVELFLIRERAGGHDRGVAGKIVGH</sequence>
<name>A0A6J5ZZG9_9ZZZZ</name>
<evidence type="ECO:0000313" key="1">
    <source>
        <dbReference type="EMBL" id="CAB4346217.1"/>
    </source>
</evidence>